<sequence>MRSIFRNKVVQGRFTPNPLQVKLITQTPIQSSFNKQHINTPSQLQYIYQTPRNKQLGRPMSQKLFTSTTNINLQSIIALRDEIEPQDTLTQQQQTNTMFTKTAQKNQGFKSQFTYGQHGQPKVSKQEANAKQLDYLRKMKPEMFESDQQQIFRLQKQAITYQLIHQNDTQVELLQQRIKEQVNQRELEMNQRGSIDYKKLNIMPGCATTRVQIPSYVQLLYQYYTSPEIVLKRNSK</sequence>
<accession>V6LRH7</accession>
<evidence type="ECO:0000313" key="1">
    <source>
        <dbReference type="EMBL" id="EST46301.1"/>
    </source>
</evidence>
<dbReference type="EMBL" id="KI546078">
    <property type="protein sequence ID" value="EST46301.1"/>
    <property type="molecule type" value="Genomic_DNA"/>
</dbReference>
<gene>
    <name evidence="1" type="ORF">SS50377_13687</name>
</gene>
<organism evidence="1">
    <name type="scientific">Spironucleus salmonicida</name>
    <dbReference type="NCBI Taxonomy" id="348837"/>
    <lineage>
        <taxon>Eukaryota</taxon>
        <taxon>Metamonada</taxon>
        <taxon>Diplomonadida</taxon>
        <taxon>Hexamitidae</taxon>
        <taxon>Hexamitinae</taxon>
        <taxon>Spironucleus</taxon>
    </lineage>
</organism>
<proteinExistence type="predicted"/>
<name>V6LRH7_9EUKA</name>
<reference evidence="1" key="1">
    <citation type="journal article" date="2014" name="PLoS Genet.">
        <title>The Genome of Spironucleus salmonicida Highlights a Fish Pathogen Adapted to Fluctuating Environments.</title>
        <authorList>
            <person name="Xu F."/>
            <person name="Jerlstrom-Hultqvist J."/>
            <person name="Einarsson E."/>
            <person name="Astvaldsson A."/>
            <person name="Svard S.G."/>
            <person name="Andersson J.O."/>
        </authorList>
    </citation>
    <scope>NUCLEOTIDE SEQUENCE</scope>
</reference>
<protein>
    <submittedName>
        <fullName evidence="1">Uncharacterized protein</fullName>
    </submittedName>
</protein>
<dbReference type="AlphaFoldDB" id="V6LRH7"/>